<comment type="caution">
    <text evidence="1">The sequence shown here is derived from an EMBL/GenBank/DDBJ whole genome shotgun (WGS) entry which is preliminary data.</text>
</comment>
<evidence type="ECO:0000313" key="2">
    <source>
        <dbReference type="Proteomes" id="UP001321473"/>
    </source>
</evidence>
<evidence type="ECO:0000313" key="1">
    <source>
        <dbReference type="EMBL" id="KAK8767096.1"/>
    </source>
</evidence>
<protein>
    <submittedName>
        <fullName evidence="1">Uncharacterized protein</fullName>
    </submittedName>
</protein>
<name>A0AAQ4DXA6_AMBAM</name>
<sequence length="99" mass="11060">MCSHGHRSAEVRSSRGCLGRRRRLRLPQAARPPEIKERGTVVMVEVGASWSFKITASRLGENQMRAIPGLLRLWEGDRRFGCGNFSEAARNSDPGPSWP</sequence>
<dbReference type="Proteomes" id="UP001321473">
    <property type="component" value="Unassembled WGS sequence"/>
</dbReference>
<accession>A0AAQ4DXA6</accession>
<dbReference type="AlphaFoldDB" id="A0AAQ4DXA6"/>
<gene>
    <name evidence="1" type="ORF">V5799_006122</name>
</gene>
<dbReference type="EMBL" id="JARKHS020025760">
    <property type="protein sequence ID" value="KAK8767096.1"/>
    <property type="molecule type" value="Genomic_DNA"/>
</dbReference>
<reference evidence="1 2" key="1">
    <citation type="journal article" date="2023" name="Arcadia Sci">
        <title>De novo assembly of a long-read Amblyomma americanum tick genome.</title>
        <authorList>
            <person name="Chou S."/>
            <person name="Poskanzer K.E."/>
            <person name="Rollins M."/>
            <person name="Thuy-Boun P.S."/>
        </authorList>
    </citation>
    <scope>NUCLEOTIDE SEQUENCE [LARGE SCALE GENOMIC DNA]</scope>
    <source>
        <strain evidence="1">F_SG_1</strain>
        <tissue evidence="1">Salivary glands</tissue>
    </source>
</reference>
<organism evidence="1 2">
    <name type="scientific">Amblyomma americanum</name>
    <name type="common">Lone star tick</name>
    <dbReference type="NCBI Taxonomy" id="6943"/>
    <lineage>
        <taxon>Eukaryota</taxon>
        <taxon>Metazoa</taxon>
        <taxon>Ecdysozoa</taxon>
        <taxon>Arthropoda</taxon>
        <taxon>Chelicerata</taxon>
        <taxon>Arachnida</taxon>
        <taxon>Acari</taxon>
        <taxon>Parasitiformes</taxon>
        <taxon>Ixodida</taxon>
        <taxon>Ixodoidea</taxon>
        <taxon>Ixodidae</taxon>
        <taxon>Amblyomminae</taxon>
        <taxon>Amblyomma</taxon>
    </lineage>
</organism>
<keyword evidence="2" id="KW-1185">Reference proteome</keyword>
<proteinExistence type="predicted"/>